<feature type="compositionally biased region" description="Acidic residues" evidence="1">
    <location>
        <begin position="196"/>
        <end position="226"/>
    </location>
</feature>
<comment type="caution">
    <text evidence="2">The sequence shown here is derived from an EMBL/GenBank/DDBJ whole genome shotgun (WGS) entry which is preliminary data.</text>
</comment>
<keyword evidence="3" id="KW-1185">Reference proteome</keyword>
<reference evidence="2" key="1">
    <citation type="submission" date="2023-03" db="EMBL/GenBank/DDBJ databases">
        <title>Massive genome expansion in bonnet fungi (Mycena s.s.) driven by repeated elements and novel gene families across ecological guilds.</title>
        <authorList>
            <consortium name="Lawrence Berkeley National Laboratory"/>
            <person name="Harder C.B."/>
            <person name="Miyauchi S."/>
            <person name="Viragh M."/>
            <person name="Kuo A."/>
            <person name="Thoen E."/>
            <person name="Andreopoulos B."/>
            <person name="Lu D."/>
            <person name="Skrede I."/>
            <person name="Drula E."/>
            <person name="Henrissat B."/>
            <person name="Morin E."/>
            <person name="Kohler A."/>
            <person name="Barry K."/>
            <person name="LaButti K."/>
            <person name="Morin E."/>
            <person name="Salamov A."/>
            <person name="Lipzen A."/>
            <person name="Mereny Z."/>
            <person name="Hegedus B."/>
            <person name="Baldrian P."/>
            <person name="Stursova M."/>
            <person name="Weitz H."/>
            <person name="Taylor A."/>
            <person name="Grigoriev I.V."/>
            <person name="Nagy L.G."/>
            <person name="Martin F."/>
            <person name="Kauserud H."/>
        </authorList>
    </citation>
    <scope>NUCLEOTIDE SEQUENCE</scope>
    <source>
        <strain evidence="2">CBHHK182m</strain>
    </source>
</reference>
<organism evidence="2 3">
    <name type="scientific">Mycena metata</name>
    <dbReference type="NCBI Taxonomy" id="1033252"/>
    <lineage>
        <taxon>Eukaryota</taxon>
        <taxon>Fungi</taxon>
        <taxon>Dikarya</taxon>
        <taxon>Basidiomycota</taxon>
        <taxon>Agaricomycotina</taxon>
        <taxon>Agaricomycetes</taxon>
        <taxon>Agaricomycetidae</taxon>
        <taxon>Agaricales</taxon>
        <taxon>Marasmiineae</taxon>
        <taxon>Mycenaceae</taxon>
        <taxon>Mycena</taxon>
    </lineage>
</organism>
<gene>
    <name evidence="2" type="ORF">B0H16DRAFT_1510261</name>
</gene>
<dbReference type="EMBL" id="JARKIB010000012">
    <property type="protein sequence ID" value="KAJ7773866.1"/>
    <property type="molecule type" value="Genomic_DNA"/>
</dbReference>
<evidence type="ECO:0000256" key="1">
    <source>
        <dbReference type="SAM" id="MobiDB-lite"/>
    </source>
</evidence>
<name>A0AAD7NTF9_9AGAR</name>
<proteinExistence type="predicted"/>
<dbReference type="AlphaFoldDB" id="A0AAD7NTF9"/>
<feature type="region of interest" description="Disordered" evidence="1">
    <location>
        <begin position="182"/>
        <end position="234"/>
    </location>
</feature>
<evidence type="ECO:0000313" key="3">
    <source>
        <dbReference type="Proteomes" id="UP001215598"/>
    </source>
</evidence>
<accession>A0AAD7NTF9</accession>
<protein>
    <submittedName>
        <fullName evidence="2">Uncharacterized protein</fullName>
    </submittedName>
</protein>
<dbReference type="Proteomes" id="UP001215598">
    <property type="component" value="Unassembled WGS sequence"/>
</dbReference>
<sequence>MACIPVPLPGTFAVMSIDPVASLEYLDDPQALLACEKLEQKNYVVYVKDGNFFDRTNSYHDYTVEFLLDELPHAVPDQGIEPSMSIPVLPTTAHPLGREPLRPTSGALPWSDCYLSPFHGAEVRAGAAIFEEDAPLYELAPRERGRHDRLMTIDTARRRALQEAMKMRQTYASNVSSMRPLADNAASTSHSPPPPDLDEGEDSASEYSVEDWEDSNDTADTLDSDDPGPSYLFPAHGAPPVVTFTHDFSTVDVLHTPSEFFAEVEALDRIAEASRARRRAATEVDTGRVSNALEGYDDEKPTNLLLGPSATRGKKEPRVERFIRAVRRRLRRIVCVLGPGVGE</sequence>
<evidence type="ECO:0000313" key="2">
    <source>
        <dbReference type="EMBL" id="KAJ7773866.1"/>
    </source>
</evidence>